<dbReference type="RefSeq" id="XP_033397761.1">
    <property type="nucleotide sequence ID" value="XM_033538338.1"/>
</dbReference>
<evidence type="ECO:0000313" key="3">
    <source>
        <dbReference type="Proteomes" id="UP000799438"/>
    </source>
</evidence>
<gene>
    <name evidence="2" type="ORF">K452DRAFT_25484</name>
</gene>
<evidence type="ECO:0000313" key="2">
    <source>
        <dbReference type="EMBL" id="KAF2142049.1"/>
    </source>
</evidence>
<feature type="compositionally biased region" description="Pro residues" evidence="1">
    <location>
        <begin position="98"/>
        <end position="108"/>
    </location>
</feature>
<dbReference type="Proteomes" id="UP000799438">
    <property type="component" value="Unassembled WGS sequence"/>
</dbReference>
<evidence type="ECO:0000256" key="1">
    <source>
        <dbReference type="SAM" id="MobiDB-lite"/>
    </source>
</evidence>
<feature type="compositionally biased region" description="Basic residues" evidence="1">
    <location>
        <begin position="126"/>
        <end position="141"/>
    </location>
</feature>
<dbReference type="AlphaFoldDB" id="A0A6A6BD01"/>
<feature type="compositionally biased region" description="Low complexity" evidence="1">
    <location>
        <begin position="63"/>
        <end position="90"/>
    </location>
</feature>
<feature type="compositionally biased region" description="Polar residues" evidence="1">
    <location>
        <begin position="176"/>
        <end position="192"/>
    </location>
</feature>
<protein>
    <submittedName>
        <fullName evidence="2">Uncharacterized protein</fullName>
    </submittedName>
</protein>
<keyword evidence="3" id="KW-1185">Reference proteome</keyword>
<feature type="compositionally biased region" description="Basic and acidic residues" evidence="1">
    <location>
        <begin position="24"/>
        <end position="41"/>
    </location>
</feature>
<feature type="compositionally biased region" description="Basic and acidic residues" evidence="1">
    <location>
        <begin position="153"/>
        <end position="170"/>
    </location>
</feature>
<dbReference type="GeneID" id="54295834"/>
<feature type="region of interest" description="Disordered" evidence="1">
    <location>
        <begin position="23"/>
        <end position="225"/>
    </location>
</feature>
<feature type="compositionally biased region" description="Polar residues" evidence="1">
    <location>
        <begin position="199"/>
        <end position="216"/>
    </location>
</feature>
<organism evidence="2 3">
    <name type="scientific">Aplosporella prunicola CBS 121167</name>
    <dbReference type="NCBI Taxonomy" id="1176127"/>
    <lineage>
        <taxon>Eukaryota</taxon>
        <taxon>Fungi</taxon>
        <taxon>Dikarya</taxon>
        <taxon>Ascomycota</taxon>
        <taxon>Pezizomycotina</taxon>
        <taxon>Dothideomycetes</taxon>
        <taxon>Dothideomycetes incertae sedis</taxon>
        <taxon>Botryosphaeriales</taxon>
        <taxon>Aplosporellaceae</taxon>
        <taxon>Aplosporella</taxon>
    </lineage>
</organism>
<accession>A0A6A6BD01</accession>
<reference evidence="2" key="1">
    <citation type="journal article" date="2020" name="Stud. Mycol.">
        <title>101 Dothideomycetes genomes: a test case for predicting lifestyles and emergence of pathogens.</title>
        <authorList>
            <person name="Haridas S."/>
            <person name="Albert R."/>
            <person name="Binder M."/>
            <person name="Bloem J."/>
            <person name="Labutti K."/>
            <person name="Salamov A."/>
            <person name="Andreopoulos B."/>
            <person name="Baker S."/>
            <person name="Barry K."/>
            <person name="Bills G."/>
            <person name="Bluhm B."/>
            <person name="Cannon C."/>
            <person name="Castanera R."/>
            <person name="Culley D."/>
            <person name="Daum C."/>
            <person name="Ezra D."/>
            <person name="Gonzalez J."/>
            <person name="Henrissat B."/>
            <person name="Kuo A."/>
            <person name="Liang C."/>
            <person name="Lipzen A."/>
            <person name="Lutzoni F."/>
            <person name="Magnuson J."/>
            <person name="Mondo S."/>
            <person name="Nolan M."/>
            <person name="Ohm R."/>
            <person name="Pangilinan J."/>
            <person name="Park H.-J."/>
            <person name="Ramirez L."/>
            <person name="Alfaro M."/>
            <person name="Sun H."/>
            <person name="Tritt A."/>
            <person name="Yoshinaga Y."/>
            <person name="Zwiers L.-H."/>
            <person name="Turgeon B."/>
            <person name="Goodwin S."/>
            <person name="Spatafora J."/>
            <person name="Crous P."/>
            <person name="Grigoriev I."/>
        </authorList>
    </citation>
    <scope>NUCLEOTIDE SEQUENCE</scope>
    <source>
        <strain evidence="2">CBS 121167</strain>
    </source>
</reference>
<proteinExistence type="predicted"/>
<feature type="compositionally biased region" description="Low complexity" evidence="1">
    <location>
        <begin position="42"/>
        <end position="56"/>
    </location>
</feature>
<name>A0A6A6BD01_9PEZI</name>
<dbReference type="EMBL" id="ML995485">
    <property type="protein sequence ID" value="KAF2142049.1"/>
    <property type="molecule type" value="Genomic_DNA"/>
</dbReference>
<sequence>MAAVAALRPCRRDVISAILSDYEAMGRDGDDSPARPARGDGRAAASQATIRSTAISRSRRPPSLKLSKSNGSTATATTATSANTSTAADSTRLHHQLPLPPTPPPPPEKNAETMGNKPSKAAREDHHHHHHLRFTFRRKPVKQAPSPQPKPDSNPRLDRVASKPESKASDFHSSPAHVSTHSQAVSVPSTLTDTHDLHSTPTIAPSRDNTNTPPSETETDEPLTPKLNPAAAAIQLLPSPSPVPEESPSKYGLVNDPSMTMVGEQQKTMHARGKSSTGFDLFVKLVVERKADVHGRIASEVFTANLGQAADLHLHSDRHNRASRACRRDEEPQHLR</sequence>